<organism evidence="12 13">
    <name type="scientific">Azobacteroides pseudotrichonymphae genomovar. CFP2</name>
    <dbReference type="NCBI Taxonomy" id="511995"/>
    <lineage>
        <taxon>Bacteria</taxon>
        <taxon>Pseudomonadati</taxon>
        <taxon>Bacteroidota</taxon>
        <taxon>Bacteroidia</taxon>
        <taxon>Bacteroidales</taxon>
        <taxon>Candidatus Azobacteroides</taxon>
    </lineage>
</organism>
<dbReference type="InterPro" id="IPR014046">
    <property type="entry name" value="C-di-AMP_synthase"/>
</dbReference>
<keyword evidence="3 10" id="KW-0808">Transferase</keyword>
<evidence type="ECO:0000313" key="12">
    <source>
        <dbReference type="EMBL" id="BAG83329.1"/>
    </source>
</evidence>
<comment type="subunit">
    <text evidence="10">Probably a homodimer.</text>
</comment>
<sequence length="254" mass="28174">MINPKNIKDVVDIILVVFFTYKTYHSIKKTGAITIFTGVLAFVILWILVSQILQMHFMGSILDKFINVGVILLTIVFQKEIREFLQNLGSNRGIKILVKLFKPSSVQNDISYIKSIAGALANLAKRKEGALIAIQQDILLSSFIKTGENIDANINTLLIENIFFKNSPLHDGAIIIAGERIISAACILPVSQNQDIPSSYGLRHRSALGLSEQTDAKIIIISEETGKISLAHKGHLYTDISTEELQEMLIRVSN</sequence>
<accession>B6YQ57</accession>
<dbReference type="GO" id="GO:0006171">
    <property type="term" value="P:cAMP biosynthetic process"/>
    <property type="evidence" value="ECO:0007669"/>
    <property type="project" value="InterPro"/>
</dbReference>
<evidence type="ECO:0000256" key="4">
    <source>
        <dbReference type="ARBA" id="ARBA00022692"/>
    </source>
</evidence>
<dbReference type="Pfam" id="PF02457">
    <property type="entry name" value="DAC"/>
    <property type="match status" value="1"/>
</dbReference>
<evidence type="ECO:0000256" key="6">
    <source>
        <dbReference type="ARBA" id="ARBA00022741"/>
    </source>
</evidence>
<evidence type="ECO:0000313" key="13">
    <source>
        <dbReference type="Proteomes" id="UP000000723"/>
    </source>
</evidence>
<dbReference type="PROSITE" id="PS51794">
    <property type="entry name" value="DAC"/>
    <property type="match status" value="1"/>
</dbReference>
<dbReference type="AlphaFoldDB" id="B6YQ57"/>
<feature type="domain" description="DAC" evidence="11">
    <location>
        <begin position="78"/>
        <end position="242"/>
    </location>
</feature>
<evidence type="ECO:0000256" key="5">
    <source>
        <dbReference type="ARBA" id="ARBA00022695"/>
    </source>
</evidence>
<dbReference type="Proteomes" id="UP000000723">
    <property type="component" value="Chromosome"/>
</dbReference>
<dbReference type="RefSeq" id="WP_012573090.1">
    <property type="nucleotide sequence ID" value="NC_011565.1"/>
</dbReference>
<keyword evidence="8 10" id="KW-1133">Transmembrane helix</keyword>
<name>B6YQ57_AZOPC</name>
<evidence type="ECO:0000256" key="3">
    <source>
        <dbReference type="ARBA" id="ARBA00022679"/>
    </source>
</evidence>
<keyword evidence="5 10" id="KW-0548">Nucleotidyltransferase</keyword>
<dbReference type="STRING" id="511995.CFPG_066"/>
<keyword evidence="4 10" id="KW-0812">Transmembrane</keyword>
<dbReference type="InterPro" id="IPR036888">
    <property type="entry name" value="DNA_integrity_DisA_N_sf"/>
</dbReference>
<dbReference type="PANTHER" id="PTHR34185:SF1">
    <property type="entry name" value="DIADENYLATE CYCLASE"/>
    <property type="match status" value="1"/>
</dbReference>
<evidence type="ECO:0000256" key="1">
    <source>
        <dbReference type="ARBA" id="ARBA00000877"/>
    </source>
</evidence>
<dbReference type="HOGENOM" id="CLU_038561_0_0_10"/>
<evidence type="ECO:0000256" key="10">
    <source>
        <dbReference type="HAMAP-Rule" id="MF_01499"/>
    </source>
</evidence>
<reference evidence="13" key="1">
    <citation type="journal article" date="2008" name="Science">
        <title>Genome of an endosymbiont coupling N2 fixation to cellulolysis within RT protist cells in termite gut.</title>
        <authorList>
            <person name="Hongoh Y."/>
            <person name="Sharma V.K."/>
            <person name="Prakash T."/>
            <person name="Noda S."/>
            <person name="Toh H."/>
            <person name="Taylor T.D."/>
            <person name="Kudo T."/>
            <person name="Sakaki Y."/>
            <person name="Toyoda A."/>
            <person name="Hattori M."/>
            <person name="Ohkuma M."/>
        </authorList>
    </citation>
    <scope>NUCLEOTIDE SEQUENCE [LARGE SCALE GENOMIC DNA]</scope>
</reference>
<keyword evidence="13" id="KW-1185">Reference proteome</keyword>
<evidence type="ECO:0000259" key="11">
    <source>
        <dbReference type="PROSITE" id="PS51794"/>
    </source>
</evidence>
<dbReference type="InterPro" id="IPR003390">
    <property type="entry name" value="DNA_integrity_scan_DisA_N"/>
</dbReference>
<dbReference type="OrthoDB" id="9807385at2"/>
<feature type="transmembrane region" description="Helical" evidence="10">
    <location>
        <begin position="31"/>
        <end position="49"/>
    </location>
</feature>
<keyword evidence="10" id="KW-0997">Cell inner membrane</keyword>
<dbReference type="PIRSF" id="PIRSF004793">
    <property type="entry name" value="UCP004793"/>
    <property type="match status" value="1"/>
</dbReference>
<dbReference type="SUPFAM" id="SSF143597">
    <property type="entry name" value="YojJ-like"/>
    <property type="match status" value="1"/>
</dbReference>
<comment type="function">
    <text evidence="10">Catalyzes the condensation of 2 ATP molecules into cyclic di-AMP (c-di-AMP), a second messenger used to regulate differing processes in different bacteria.</text>
</comment>
<dbReference type="Pfam" id="PF19293">
    <property type="entry name" value="CdaA_N"/>
    <property type="match status" value="1"/>
</dbReference>
<dbReference type="KEGG" id="aps:CFPG_066"/>
<protein>
    <recommendedName>
        <fullName evidence="10">Diadenylate cyclase</fullName>
        <shortName evidence="10">DAC</shortName>
        <ecNumber evidence="10">2.7.7.85</ecNumber>
    </recommendedName>
    <alternativeName>
        <fullName evidence="10">Cyclic-di-AMP synthase</fullName>
        <shortName evidence="10">c-di-AMP synthase</shortName>
    </alternativeName>
</protein>
<evidence type="ECO:0000256" key="9">
    <source>
        <dbReference type="ARBA" id="ARBA00023136"/>
    </source>
</evidence>
<evidence type="ECO:0000256" key="8">
    <source>
        <dbReference type="ARBA" id="ARBA00022989"/>
    </source>
</evidence>
<dbReference type="GO" id="GO:0005524">
    <property type="term" value="F:ATP binding"/>
    <property type="evidence" value="ECO:0007669"/>
    <property type="project" value="UniProtKB-UniRule"/>
</dbReference>
<dbReference type="Gene3D" id="3.40.1700.10">
    <property type="entry name" value="DNA integrity scanning protein, DisA, N-terminal domain"/>
    <property type="match status" value="1"/>
</dbReference>
<dbReference type="EC" id="2.7.7.85" evidence="10"/>
<keyword evidence="6 10" id="KW-0547">Nucleotide-binding</keyword>
<proteinExistence type="inferred from homology"/>
<keyword evidence="9 10" id="KW-0472">Membrane</keyword>
<comment type="subcellular location">
    <subcellularLocation>
        <location evidence="10">Cell inner membrane</location>
        <topology evidence="10">Single-pass membrane protein</topology>
    </subcellularLocation>
</comment>
<keyword evidence="7 10" id="KW-0067">ATP-binding</keyword>
<dbReference type="HAMAP" id="MF_01499">
    <property type="entry name" value="DacA"/>
    <property type="match status" value="1"/>
</dbReference>
<gene>
    <name evidence="10" type="primary">dacA</name>
    <name evidence="12" type="ordered locus">CFPG_066</name>
</gene>
<dbReference type="InterPro" id="IPR050338">
    <property type="entry name" value="DisA"/>
</dbReference>
<comment type="catalytic activity">
    <reaction evidence="1 10">
        <text>2 ATP = 3',3'-c-di-AMP + 2 diphosphate</text>
        <dbReference type="Rhea" id="RHEA:35655"/>
        <dbReference type="ChEBI" id="CHEBI:30616"/>
        <dbReference type="ChEBI" id="CHEBI:33019"/>
        <dbReference type="ChEBI" id="CHEBI:71500"/>
        <dbReference type="EC" id="2.7.7.85"/>
    </reaction>
</comment>
<dbReference type="InterPro" id="IPR034701">
    <property type="entry name" value="CdaA"/>
</dbReference>
<dbReference type="GO" id="GO:0106408">
    <property type="term" value="F:diadenylate cyclase activity"/>
    <property type="evidence" value="ECO:0007669"/>
    <property type="project" value="UniProtKB-EC"/>
</dbReference>
<dbReference type="eggNOG" id="COG1624">
    <property type="taxonomic scope" value="Bacteria"/>
</dbReference>
<comment type="similarity">
    <text evidence="10">Belongs to the adenylate cyclase family. DacA/CdaA subfamily.</text>
</comment>
<evidence type="ECO:0000256" key="7">
    <source>
        <dbReference type="ARBA" id="ARBA00022840"/>
    </source>
</evidence>
<keyword evidence="2 10" id="KW-1003">Cell membrane</keyword>
<dbReference type="GO" id="GO:0004016">
    <property type="term" value="F:adenylate cyclase activity"/>
    <property type="evidence" value="ECO:0007669"/>
    <property type="project" value="UniProtKB-UniRule"/>
</dbReference>
<evidence type="ECO:0000256" key="2">
    <source>
        <dbReference type="ARBA" id="ARBA00022475"/>
    </source>
</evidence>
<dbReference type="EMBL" id="AP010656">
    <property type="protein sequence ID" value="BAG83329.1"/>
    <property type="molecule type" value="Genomic_DNA"/>
</dbReference>
<dbReference type="FunFam" id="3.40.1700.10:FF:000002">
    <property type="entry name" value="Diadenylate cyclase"/>
    <property type="match status" value="1"/>
</dbReference>
<dbReference type="InterPro" id="IPR045585">
    <property type="entry name" value="CdaA_N"/>
</dbReference>
<dbReference type="NCBIfam" id="TIGR00159">
    <property type="entry name" value="diadenylate cyclase CdaA"/>
    <property type="match status" value="1"/>
</dbReference>
<dbReference type="PANTHER" id="PTHR34185">
    <property type="entry name" value="DIADENYLATE CYCLASE"/>
    <property type="match status" value="1"/>
</dbReference>
<dbReference type="GO" id="GO:0005886">
    <property type="term" value="C:plasma membrane"/>
    <property type="evidence" value="ECO:0007669"/>
    <property type="project" value="UniProtKB-SubCell"/>
</dbReference>